<evidence type="ECO:0000256" key="4">
    <source>
        <dbReference type="ARBA" id="ARBA00022553"/>
    </source>
</evidence>
<gene>
    <name evidence="10" type="ORF">FHS44_004012</name>
</gene>
<dbReference type="InterPro" id="IPR029016">
    <property type="entry name" value="GAF-like_dom_sf"/>
</dbReference>
<dbReference type="GO" id="GO:0006355">
    <property type="term" value="P:regulation of DNA-templated transcription"/>
    <property type="evidence" value="ECO:0007669"/>
    <property type="project" value="InterPro"/>
</dbReference>
<dbReference type="SMART" id="SM00387">
    <property type="entry name" value="HATPase_c"/>
    <property type="match status" value="1"/>
</dbReference>
<evidence type="ECO:0000256" key="2">
    <source>
        <dbReference type="ARBA" id="ARBA00004236"/>
    </source>
</evidence>
<dbReference type="RefSeq" id="WP_312863735.1">
    <property type="nucleotide sequence ID" value="NZ_JACHJP010000004.1"/>
</dbReference>
<dbReference type="PANTHER" id="PTHR43711:SF1">
    <property type="entry name" value="HISTIDINE KINASE 1"/>
    <property type="match status" value="1"/>
</dbReference>
<evidence type="ECO:0000259" key="9">
    <source>
        <dbReference type="PROSITE" id="PS50112"/>
    </source>
</evidence>
<dbReference type="Pfam" id="PF13185">
    <property type="entry name" value="GAF_2"/>
    <property type="match status" value="1"/>
</dbReference>
<dbReference type="SUPFAM" id="SSF55785">
    <property type="entry name" value="PYP-like sensor domain (PAS domain)"/>
    <property type="match status" value="2"/>
</dbReference>
<feature type="domain" description="PAS" evidence="9">
    <location>
        <begin position="296"/>
        <end position="353"/>
    </location>
</feature>
<accession>A0A7W7VNW3</accession>
<feature type="domain" description="PAS" evidence="9">
    <location>
        <begin position="9"/>
        <end position="54"/>
    </location>
</feature>
<dbReference type="InterPro" id="IPR036097">
    <property type="entry name" value="HisK_dim/P_sf"/>
</dbReference>
<dbReference type="GO" id="GO:0005886">
    <property type="term" value="C:plasma membrane"/>
    <property type="evidence" value="ECO:0007669"/>
    <property type="project" value="UniProtKB-SubCell"/>
</dbReference>
<dbReference type="Gene3D" id="3.30.450.40">
    <property type="match status" value="1"/>
</dbReference>
<dbReference type="InterPro" id="IPR003018">
    <property type="entry name" value="GAF"/>
</dbReference>
<dbReference type="InterPro" id="IPR036890">
    <property type="entry name" value="HATPase_C_sf"/>
</dbReference>
<dbReference type="SUPFAM" id="SSF47384">
    <property type="entry name" value="Homodimeric domain of signal transducing histidine kinase"/>
    <property type="match status" value="1"/>
</dbReference>
<reference evidence="10 11" key="1">
    <citation type="submission" date="2020-08" db="EMBL/GenBank/DDBJ databases">
        <title>Genomic Encyclopedia of Type Strains, Phase III (KMG-III): the genomes of soil and plant-associated and newly described type strains.</title>
        <authorList>
            <person name="Whitman W."/>
        </authorList>
    </citation>
    <scope>NUCLEOTIDE SEQUENCE [LARGE SCALE GENOMIC DNA]</scope>
    <source>
        <strain evidence="10 11">CECT 8840</strain>
    </source>
</reference>
<comment type="caution">
    <text evidence="10">The sequence shown here is derived from an EMBL/GenBank/DDBJ whole genome shotgun (WGS) entry which is preliminary data.</text>
</comment>
<dbReference type="InterPro" id="IPR050736">
    <property type="entry name" value="Sensor_HK_Regulatory"/>
</dbReference>
<sequence length="623" mass="66873">MGDDRAESDEGIGRAIVASAPNAIVVLDRDQAVLAWNPAAERLFGWPAEEMLGRRPPLVPGELTAEHNAVLERVRTGGQVSLRTKRFRRDGSLLDVRLDTSALRSETGALLGYTSVYHLVQDDESAQERAVRRARLVRRLTDVVADINAERELPAVLDRIAASLTELTGADAGGFVLIEGDRLRLVASHRLPESLRDSTAHMRTSLVGKLLRTGRTVMLETGDQGRLDELIWSQLPGLHTIALGLAMAGGRPYGALYALFAKHKAGYVELELLELLAGHAGIAVGNAMAYQEAVRQRAHQRAVFDASADGIAVLDGQGRVVQWNPAAAELTGFAAIDVVGGPPPFELPGPGDKLTLQLPSGTWLDVLSAEIVETGEVVVDFRDVTGAKELEEAKDLFLATTSHELRTPITVVQGFAGTLAARWDGMTDQERRSAVHIIAERARSLGKLMDNLLLGSRAGAGELPLKIEGIDLGRLVRAATLGLPDLSDVHRVEVNVPENLPPVSGDAIATDIVLGQLLENAFKYSPDGGLIRVEAWTDGDWVVVVVDDEGVGITPTSRERIFDRFVQGDSGDRRRFGGVGLGLYIVRSLARAQGGEVSAHPRPGGGTRMRLALRIADTPGALT</sequence>
<dbReference type="Pfam" id="PF00512">
    <property type="entry name" value="HisKA"/>
    <property type="match status" value="1"/>
</dbReference>
<dbReference type="AlphaFoldDB" id="A0A7W7VNW3"/>
<dbReference type="InterPro" id="IPR000014">
    <property type="entry name" value="PAS"/>
</dbReference>
<name>A0A7W7VNW3_9ACTN</name>
<dbReference type="Gene3D" id="3.30.565.10">
    <property type="entry name" value="Histidine kinase-like ATPase, C-terminal domain"/>
    <property type="match status" value="1"/>
</dbReference>
<dbReference type="PRINTS" id="PR00344">
    <property type="entry name" value="BCTRLSENSOR"/>
</dbReference>
<keyword evidence="6" id="KW-0418">Kinase</keyword>
<dbReference type="InterPro" id="IPR005467">
    <property type="entry name" value="His_kinase_dom"/>
</dbReference>
<dbReference type="Gene3D" id="3.30.450.20">
    <property type="entry name" value="PAS domain"/>
    <property type="match status" value="2"/>
</dbReference>
<evidence type="ECO:0000313" key="11">
    <source>
        <dbReference type="Proteomes" id="UP000552644"/>
    </source>
</evidence>
<evidence type="ECO:0000256" key="5">
    <source>
        <dbReference type="ARBA" id="ARBA00022679"/>
    </source>
</evidence>
<keyword evidence="7" id="KW-0902">Two-component regulatory system</keyword>
<dbReference type="InterPro" id="IPR003661">
    <property type="entry name" value="HisK_dim/P_dom"/>
</dbReference>
<evidence type="ECO:0000259" key="8">
    <source>
        <dbReference type="PROSITE" id="PS50109"/>
    </source>
</evidence>
<dbReference type="InterPro" id="IPR004358">
    <property type="entry name" value="Sig_transdc_His_kin-like_C"/>
</dbReference>
<dbReference type="EMBL" id="JACHJP010000004">
    <property type="protein sequence ID" value="MBB4916904.1"/>
    <property type="molecule type" value="Genomic_DNA"/>
</dbReference>
<keyword evidence="4" id="KW-0597">Phosphoprotein</keyword>
<dbReference type="InterPro" id="IPR035965">
    <property type="entry name" value="PAS-like_dom_sf"/>
</dbReference>
<organism evidence="10 11">
    <name type="scientific">Streptosporangium saharense</name>
    <dbReference type="NCBI Taxonomy" id="1706840"/>
    <lineage>
        <taxon>Bacteria</taxon>
        <taxon>Bacillati</taxon>
        <taxon>Actinomycetota</taxon>
        <taxon>Actinomycetes</taxon>
        <taxon>Streptosporangiales</taxon>
        <taxon>Streptosporangiaceae</taxon>
        <taxon>Streptosporangium</taxon>
    </lineage>
</organism>
<dbReference type="Proteomes" id="UP000552644">
    <property type="component" value="Unassembled WGS sequence"/>
</dbReference>
<dbReference type="SUPFAM" id="SSF55781">
    <property type="entry name" value="GAF domain-like"/>
    <property type="match status" value="1"/>
</dbReference>
<evidence type="ECO:0000313" key="10">
    <source>
        <dbReference type="EMBL" id="MBB4916904.1"/>
    </source>
</evidence>
<dbReference type="Pfam" id="PF00989">
    <property type="entry name" value="PAS"/>
    <property type="match status" value="1"/>
</dbReference>
<dbReference type="NCBIfam" id="TIGR00229">
    <property type="entry name" value="sensory_box"/>
    <property type="match status" value="2"/>
</dbReference>
<evidence type="ECO:0000256" key="7">
    <source>
        <dbReference type="ARBA" id="ARBA00023012"/>
    </source>
</evidence>
<proteinExistence type="predicted"/>
<protein>
    <recommendedName>
        <fullName evidence="3">histidine kinase</fullName>
        <ecNumber evidence="3">2.7.13.3</ecNumber>
    </recommendedName>
</protein>
<keyword evidence="5" id="KW-0808">Transferase</keyword>
<dbReference type="InterPro" id="IPR003594">
    <property type="entry name" value="HATPase_dom"/>
</dbReference>
<dbReference type="PROSITE" id="PS50109">
    <property type="entry name" value="HIS_KIN"/>
    <property type="match status" value="1"/>
</dbReference>
<dbReference type="CDD" id="cd00130">
    <property type="entry name" value="PAS"/>
    <property type="match status" value="2"/>
</dbReference>
<dbReference type="GO" id="GO:0000155">
    <property type="term" value="F:phosphorelay sensor kinase activity"/>
    <property type="evidence" value="ECO:0007669"/>
    <property type="project" value="InterPro"/>
</dbReference>
<dbReference type="PANTHER" id="PTHR43711">
    <property type="entry name" value="TWO-COMPONENT HISTIDINE KINASE"/>
    <property type="match status" value="1"/>
</dbReference>
<dbReference type="Gene3D" id="1.10.287.130">
    <property type="match status" value="1"/>
</dbReference>
<dbReference type="CDD" id="cd00082">
    <property type="entry name" value="HisKA"/>
    <property type="match status" value="1"/>
</dbReference>
<dbReference type="SMART" id="SM00388">
    <property type="entry name" value="HisKA"/>
    <property type="match status" value="1"/>
</dbReference>
<dbReference type="PROSITE" id="PS50112">
    <property type="entry name" value="PAS"/>
    <property type="match status" value="2"/>
</dbReference>
<evidence type="ECO:0000256" key="1">
    <source>
        <dbReference type="ARBA" id="ARBA00000085"/>
    </source>
</evidence>
<feature type="domain" description="Histidine kinase" evidence="8">
    <location>
        <begin position="400"/>
        <end position="617"/>
    </location>
</feature>
<keyword evidence="11" id="KW-1185">Reference proteome</keyword>
<comment type="catalytic activity">
    <reaction evidence="1">
        <text>ATP + protein L-histidine = ADP + protein N-phospho-L-histidine.</text>
        <dbReference type="EC" id="2.7.13.3"/>
    </reaction>
</comment>
<evidence type="ECO:0000256" key="6">
    <source>
        <dbReference type="ARBA" id="ARBA00022777"/>
    </source>
</evidence>
<dbReference type="InterPro" id="IPR013767">
    <property type="entry name" value="PAS_fold"/>
</dbReference>
<comment type="subcellular location">
    <subcellularLocation>
        <location evidence="2">Cell membrane</location>
    </subcellularLocation>
</comment>
<dbReference type="Pfam" id="PF13188">
    <property type="entry name" value="PAS_8"/>
    <property type="match status" value="1"/>
</dbReference>
<evidence type="ECO:0000256" key="3">
    <source>
        <dbReference type="ARBA" id="ARBA00012438"/>
    </source>
</evidence>
<dbReference type="SUPFAM" id="SSF55874">
    <property type="entry name" value="ATPase domain of HSP90 chaperone/DNA topoisomerase II/histidine kinase"/>
    <property type="match status" value="1"/>
</dbReference>
<dbReference type="EC" id="2.7.13.3" evidence="3"/>
<dbReference type="Pfam" id="PF02518">
    <property type="entry name" value="HATPase_c"/>
    <property type="match status" value="1"/>
</dbReference>
<dbReference type="SMART" id="SM00091">
    <property type="entry name" value="PAS"/>
    <property type="match status" value="2"/>
</dbReference>